<gene>
    <name evidence="7" type="primary">cytX</name>
    <name evidence="7" type="ORF">HMPREF0762_01268</name>
</gene>
<evidence type="ECO:0000256" key="2">
    <source>
        <dbReference type="ARBA" id="ARBA00008974"/>
    </source>
</evidence>
<feature type="transmembrane region" description="Helical" evidence="6">
    <location>
        <begin position="253"/>
        <end position="280"/>
    </location>
</feature>
<organism evidence="7 8">
    <name type="scientific">Slackia exigua (strain ATCC 700122 / DSM 15923 / CIP 105133 / JCM 11022 / KCTC 5966 / S-7)</name>
    <dbReference type="NCBI Taxonomy" id="649764"/>
    <lineage>
        <taxon>Bacteria</taxon>
        <taxon>Bacillati</taxon>
        <taxon>Actinomycetota</taxon>
        <taxon>Coriobacteriia</taxon>
        <taxon>Eggerthellales</taxon>
        <taxon>Eggerthellaceae</taxon>
        <taxon>Slackia</taxon>
    </lineage>
</organism>
<evidence type="ECO:0000256" key="3">
    <source>
        <dbReference type="ARBA" id="ARBA00022692"/>
    </source>
</evidence>
<feature type="transmembrane region" description="Helical" evidence="6">
    <location>
        <begin position="380"/>
        <end position="400"/>
    </location>
</feature>
<keyword evidence="3 6" id="KW-0812">Transmembrane</keyword>
<dbReference type="InterPro" id="IPR030191">
    <property type="entry name" value="CodB"/>
</dbReference>
<evidence type="ECO:0000256" key="6">
    <source>
        <dbReference type="SAM" id="Phobius"/>
    </source>
</evidence>
<dbReference type="HOGENOM" id="CLU_048240_1_0_11"/>
<dbReference type="Gene3D" id="1.10.4160.10">
    <property type="entry name" value="Hydantoin permease"/>
    <property type="match status" value="1"/>
</dbReference>
<feature type="transmembrane region" description="Helical" evidence="6">
    <location>
        <begin position="188"/>
        <end position="208"/>
    </location>
</feature>
<dbReference type="EMBL" id="ACUX02000007">
    <property type="protein sequence ID" value="EEZ61190.1"/>
    <property type="molecule type" value="Genomic_DNA"/>
</dbReference>
<dbReference type="GO" id="GO:0015209">
    <property type="term" value="F:cytosine transmembrane transporter activity"/>
    <property type="evidence" value="ECO:0007669"/>
    <property type="project" value="InterPro"/>
</dbReference>
<dbReference type="STRING" id="649764.HMPREF0762_01268"/>
<dbReference type="Pfam" id="PF02133">
    <property type="entry name" value="Transp_cyt_pur"/>
    <property type="match status" value="1"/>
</dbReference>
<dbReference type="AlphaFoldDB" id="D0WH03"/>
<accession>D0WH03</accession>
<evidence type="ECO:0000256" key="4">
    <source>
        <dbReference type="ARBA" id="ARBA00022989"/>
    </source>
</evidence>
<protein>
    <submittedName>
        <fullName evidence="7">Hydroxymethylpyrimidine transporter CytX</fullName>
    </submittedName>
</protein>
<feature type="transmembrane region" description="Helical" evidence="6">
    <location>
        <begin position="228"/>
        <end position="247"/>
    </location>
</feature>
<dbReference type="NCBIfam" id="TIGR02358">
    <property type="entry name" value="thia_cytX"/>
    <property type="match status" value="1"/>
</dbReference>
<sequence>MWVMPTKGADMADRHASFSTPTLGLIWFGAAVSLAEILTGTYFAPLGIEQGLAAILLGHLIGGAMFYLVSLVSARTGVGAMDATKRTFGSRGSVLFSAANFLQLVGWTAIMIQSGAVAATQIVPALGTAGWCVVIAALIVAWIAFGVRWMGRLQSIAAALLFVLTLIVSYVVFGSLDGSPASFAADGTMTFGAGVELAVAMPLSWLPVAGDYTRFAEKPGTGSGAATVAYLLGSCWMYMIGLGMALIAGTSDIAGILSAAGFGIVGIMIVVFSTVTTTFLDAQSAGESASAITSRLDARIVGVAAAVVGAVLAAFAPVGDFEAFLYLIGSVFAPMAALVVADFFILERDMSDDPFDVVALALWIGGFALYRWSLTWSLPVGNTLPVMVIVAGVAVVVRLAQRRMARKA</sequence>
<evidence type="ECO:0000256" key="1">
    <source>
        <dbReference type="ARBA" id="ARBA00004141"/>
    </source>
</evidence>
<feature type="transmembrane region" description="Helical" evidence="6">
    <location>
        <begin position="51"/>
        <end position="73"/>
    </location>
</feature>
<feature type="transmembrane region" description="Helical" evidence="6">
    <location>
        <begin position="324"/>
        <end position="345"/>
    </location>
</feature>
<dbReference type="InterPro" id="IPR012732">
    <property type="entry name" value="Thia_CytX"/>
</dbReference>
<feature type="transmembrane region" description="Helical" evidence="6">
    <location>
        <begin position="357"/>
        <end position="374"/>
    </location>
</feature>
<name>D0WH03_SLAES</name>
<keyword evidence="8" id="KW-1185">Reference proteome</keyword>
<dbReference type="InterPro" id="IPR001248">
    <property type="entry name" value="Pur-cyt_permease"/>
</dbReference>
<evidence type="ECO:0000313" key="7">
    <source>
        <dbReference type="EMBL" id="EEZ61190.1"/>
    </source>
</evidence>
<reference evidence="7" key="1">
    <citation type="submission" date="2009-10" db="EMBL/GenBank/DDBJ databases">
        <authorList>
            <person name="Weinstock G."/>
            <person name="Sodergren E."/>
            <person name="Clifton S."/>
            <person name="Fulton L."/>
            <person name="Fulton B."/>
            <person name="Courtney L."/>
            <person name="Fronick C."/>
            <person name="Harrison M."/>
            <person name="Strong C."/>
            <person name="Farmer C."/>
            <person name="Delahaunty K."/>
            <person name="Markovic C."/>
            <person name="Hall O."/>
            <person name="Minx P."/>
            <person name="Tomlinson C."/>
            <person name="Mitreva M."/>
            <person name="Nelson J."/>
            <person name="Hou S."/>
            <person name="Wollam A."/>
            <person name="Pepin K.H."/>
            <person name="Johnson M."/>
            <person name="Bhonagiri V."/>
            <person name="Nash W.E."/>
            <person name="Warren W."/>
            <person name="Chinwalla A."/>
            <person name="Mardis E.R."/>
            <person name="Wilson R.K."/>
        </authorList>
    </citation>
    <scope>NUCLEOTIDE SEQUENCE [LARGE SCALE GENOMIC DNA]</scope>
    <source>
        <strain evidence="7">ATCC 700122</strain>
    </source>
</reference>
<comment type="subcellular location">
    <subcellularLocation>
        <location evidence="1">Membrane</location>
        <topology evidence="1">Multi-pass membrane protein</topology>
    </subcellularLocation>
</comment>
<dbReference type="Proteomes" id="UP000006001">
    <property type="component" value="Unassembled WGS sequence"/>
</dbReference>
<feature type="transmembrane region" description="Helical" evidence="6">
    <location>
        <begin position="122"/>
        <end position="145"/>
    </location>
</feature>
<proteinExistence type="inferred from homology"/>
<keyword evidence="5 6" id="KW-0472">Membrane</keyword>
<dbReference type="eggNOG" id="COG1457">
    <property type="taxonomic scope" value="Bacteria"/>
</dbReference>
<feature type="transmembrane region" description="Helical" evidence="6">
    <location>
        <begin position="157"/>
        <end position="176"/>
    </location>
</feature>
<evidence type="ECO:0000256" key="5">
    <source>
        <dbReference type="ARBA" id="ARBA00023136"/>
    </source>
</evidence>
<evidence type="ECO:0000313" key="8">
    <source>
        <dbReference type="Proteomes" id="UP000006001"/>
    </source>
</evidence>
<dbReference type="PANTHER" id="PTHR30569:SF0">
    <property type="entry name" value="CYTOSINE PERMEASE"/>
    <property type="match status" value="1"/>
</dbReference>
<feature type="transmembrane region" description="Helical" evidence="6">
    <location>
        <begin position="94"/>
        <end position="116"/>
    </location>
</feature>
<comment type="similarity">
    <text evidence="2">Belongs to the purine-cytosine permease (2.A.39) family.</text>
</comment>
<dbReference type="PANTHER" id="PTHR30569">
    <property type="entry name" value="CYTOSINE TRANSPORTER CODB"/>
    <property type="match status" value="1"/>
</dbReference>
<comment type="caution">
    <text evidence="7">The sequence shown here is derived from an EMBL/GenBank/DDBJ whole genome shotgun (WGS) entry which is preliminary data.</text>
</comment>
<keyword evidence="4 6" id="KW-1133">Transmembrane helix</keyword>
<feature type="transmembrane region" description="Helical" evidence="6">
    <location>
        <begin position="300"/>
        <end position="318"/>
    </location>
</feature>
<dbReference type="GO" id="GO:0005886">
    <property type="term" value="C:plasma membrane"/>
    <property type="evidence" value="ECO:0007669"/>
    <property type="project" value="TreeGrafter"/>
</dbReference>